<dbReference type="EMBL" id="CP068391">
    <property type="protein sequence ID" value="QQX52552.1"/>
    <property type="molecule type" value="Genomic_DNA"/>
</dbReference>
<evidence type="ECO:0000313" key="2">
    <source>
        <dbReference type="Proteomes" id="UP000596176"/>
    </source>
</evidence>
<sequence>MKRIVVLSGLLLSLIIWMAGAESLPPPDTRCSLSASTTQFDYGMQTRWQLRTMPGTTLLSPGDRALTVTAACPYSQVLRLKLQGETGPNGQLRYGDRGELQVRVTAAQLDGQPVGLTLNRAGHHEATAVTLPVTLGPDSELTAGDPGQPHTGRTLSLQLTLTPLLSEQDTRVISRTQNESGLTFTLLD</sequence>
<protein>
    <recommendedName>
        <fullName evidence="3">Fimbrial protein</fullName>
    </recommendedName>
</protein>
<dbReference type="RefSeq" id="WP_207979022.1">
    <property type="nucleotide sequence ID" value="NZ_CAMKUJ010000001.1"/>
</dbReference>
<organism evidence="1 2">
    <name type="scientific">Serratia proteamaculans</name>
    <dbReference type="NCBI Taxonomy" id="28151"/>
    <lineage>
        <taxon>Bacteria</taxon>
        <taxon>Pseudomonadati</taxon>
        <taxon>Pseudomonadota</taxon>
        <taxon>Gammaproteobacteria</taxon>
        <taxon>Enterobacterales</taxon>
        <taxon>Yersiniaceae</taxon>
        <taxon>Serratia</taxon>
    </lineage>
</organism>
<evidence type="ECO:0008006" key="3">
    <source>
        <dbReference type="Google" id="ProtNLM"/>
    </source>
</evidence>
<dbReference type="Proteomes" id="UP000596176">
    <property type="component" value="Chromosome"/>
</dbReference>
<reference evidence="1 2" key="1">
    <citation type="submission" date="2021-01" db="EMBL/GenBank/DDBJ databases">
        <title>Chromosome sequence of Serratia proteamaculans strain 94 rif-r, isolated from spoiled beef.</title>
        <authorList>
            <person name="Zaytseva Y.V."/>
            <person name="Iablokov S.N."/>
            <person name="Klyukina A."/>
        </authorList>
    </citation>
    <scope>NUCLEOTIDE SEQUENCE [LARGE SCALE GENOMIC DNA]</scope>
    <source>
        <strain evidence="1 2">94 rif-r</strain>
    </source>
</reference>
<accession>A0A7U0N531</accession>
<proteinExistence type="predicted"/>
<dbReference type="AlphaFoldDB" id="A0A7U0N531"/>
<gene>
    <name evidence="1" type="ORF">JKX24_20595</name>
</gene>
<evidence type="ECO:0000313" key="1">
    <source>
        <dbReference type="EMBL" id="QQX52552.1"/>
    </source>
</evidence>
<name>A0A7U0N531_SERPR</name>